<keyword evidence="2" id="KW-0812">Transmembrane</keyword>
<comment type="caution">
    <text evidence="3">The sequence shown here is derived from an EMBL/GenBank/DDBJ whole genome shotgun (WGS) entry which is preliminary data.</text>
</comment>
<proteinExistence type="predicted"/>
<dbReference type="EMBL" id="DVMY01000046">
    <property type="protein sequence ID" value="HIU37111.1"/>
    <property type="molecule type" value="Genomic_DNA"/>
</dbReference>
<accession>A0A9D1II14</accession>
<keyword evidence="2" id="KW-1133">Transmembrane helix</keyword>
<reference evidence="3" key="1">
    <citation type="submission" date="2020-10" db="EMBL/GenBank/DDBJ databases">
        <authorList>
            <person name="Gilroy R."/>
        </authorList>
    </citation>
    <scope>NUCLEOTIDE SEQUENCE</scope>
    <source>
        <strain evidence="3">7463</strain>
    </source>
</reference>
<feature type="region of interest" description="Disordered" evidence="1">
    <location>
        <begin position="32"/>
        <end position="55"/>
    </location>
</feature>
<feature type="transmembrane region" description="Helical" evidence="2">
    <location>
        <begin position="6"/>
        <end position="24"/>
    </location>
</feature>
<evidence type="ECO:0000313" key="4">
    <source>
        <dbReference type="Proteomes" id="UP000824083"/>
    </source>
</evidence>
<protein>
    <submittedName>
        <fullName evidence="3">Uncharacterized protein</fullName>
    </submittedName>
</protein>
<evidence type="ECO:0000256" key="2">
    <source>
        <dbReference type="SAM" id="Phobius"/>
    </source>
</evidence>
<evidence type="ECO:0000256" key="1">
    <source>
        <dbReference type="SAM" id="MobiDB-lite"/>
    </source>
</evidence>
<reference evidence="3" key="2">
    <citation type="journal article" date="2021" name="PeerJ">
        <title>Extensive microbial diversity within the chicken gut microbiome revealed by metagenomics and culture.</title>
        <authorList>
            <person name="Gilroy R."/>
            <person name="Ravi A."/>
            <person name="Getino M."/>
            <person name="Pursley I."/>
            <person name="Horton D.L."/>
            <person name="Alikhan N.F."/>
            <person name="Baker D."/>
            <person name="Gharbi K."/>
            <person name="Hall N."/>
            <person name="Watson M."/>
            <person name="Adriaenssens E.M."/>
            <person name="Foster-Nyarko E."/>
            <person name="Jarju S."/>
            <person name="Secka A."/>
            <person name="Antonio M."/>
            <person name="Oren A."/>
            <person name="Chaudhuri R.R."/>
            <person name="La Ragione R."/>
            <person name="Hildebrand F."/>
            <person name="Pallen M.J."/>
        </authorList>
    </citation>
    <scope>NUCLEOTIDE SEQUENCE</scope>
    <source>
        <strain evidence="3">7463</strain>
    </source>
</reference>
<keyword evidence="2" id="KW-0472">Membrane</keyword>
<name>A0A9D1II14_9BURK</name>
<evidence type="ECO:0000313" key="3">
    <source>
        <dbReference type="EMBL" id="HIU37111.1"/>
    </source>
</evidence>
<gene>
    <name evidence="3" type="ORF">IAC56_02405</name>
</gene>
<dbReference type="Proteomes" id="UP000824083">
    <property type="component" value="Unassembled WGS sequence"/>
</dbReference>
<dbReference type="AlphaFoldDB" id="A0A9D1II14"/>
<organism evidence="3 4">
    <name type="scientific">Candidatus Aphodousia faecigallinarum</name>
    <dbReference type="NCBI Taxonomy" id="2840677"/>
    <lineage>
        <taxon>Bacteria</taxon>
        <taxon>Pseudomonadati</taxon>
        <taxon>Pseudomonadota</taxon>
        <taxon>Betaproteobacteria</taxon>
        <taxon>Burkholderiales</taxon>
        <taxon>Sutterellaceae</taxon>
        <taxon>Sutterellaceae incertae sedis</taxon>
        <taxon>Candidatus Aphodousia</taxon>
    </lineage>
</organism>
<sequence length="55" mass="6446">MVIIDFLINWVLLPGIIIYGFVSWSKEHSDTKFFIDPDDNKEKETQKNENKKSSS</sequence>